<name>A0A183H7Y7_9BILA</name>
<proteinExistence type="predicted"/>
<dbReference type="OrthoDB" id="5816387at2759"/>
<accession>A0A183H7Y7</accession>
<evidence type="ECO:0000313" key="1">
    <source>
        <dbReference type="EMBL" id="OZC09561.1"/>
    </source>
</evidence>
<sequence length="66" mass="7284">MDCGGLKDAFSNQKFCDCDKGFKFAGFKSIVNAMTRICNLKECRQNTLSCFGLPDNHGICSCLIQP</sequence>
<gene>
    <name evidence="1" type="ORF">X798_03519</name>
</gene>
<dbReference type="WBParaSite" id="OFLC_0000359801-mRNA-1">
    <property type="protein sequence ID" value="OFLC_0000359801-mRNA-1"/>
    <property type="gene ID" value="OFLC_0000359801"/>
</dbReference>
<reference evidence="3" key="2">
    <citation type="submission" date="2016-06" db="UniProtKB">
        <authorList>
            <consortium name="WormBaseParasite"/>
        </authorList>
    </citation>
    <scope>IDENTIFICATION</scope>
</reference>
<dbReference type="EMBL" id="KZ269993">
    <property type="protein sequence ID" value="OZC09561.1"/>
    <property type="molecule type" value="Genomic_DNA"/>
</dbReference>
<dbReference type="AlphaFoldDB" id="A0A183H7Y7"/>
<protein>
    <submittedName>
        <fullName evidence="3">EGF-like domain-containing protein</fullName>
    </submittedName>
</protein>
<keyword evidence="2" id="KW-1185">Reference proteome</keyword>
<dbReference type="STRING" id="387005.A0A183H7Y7"/>
<evidence type="ECO:0000313" key="2">
    <source>
        <dbReference type="Proteomes" id="UP000242913"/>
    </source>
</evidence>
<dbReference type="Proteomes" id="UP000242913">
    <property type="component" value="Unassembled WGS sequence"/>
</dbReference>
<organism evidence="3">
    <name type="scientific">Onchocerca flexuosa</name>
    <dbReference type="NCBI Taxonomy" id="387005"/>
    <lineage>
        <taxon>Eukaryota</taxon>
        <taxon>Metazoa</taxon>
        <taxon>Ecdysozoa</taxon>
        <taxon>Nematoda</taxon>
        <taxon>Chromadorea</taxon>
        <taxon>Rhabditida</taxon>
        <taxon>Spirurina</taxon>
        <taxon>Spiruromorpha</taxon>
        <taxon>Filarioidea</taxon>
        <taxon>Onchocercidae</taxon>
        <taxon>Onchocerca</taxon>
    </lineage>
</organism>
<reference evidence="1 2" key="1">
    <citation type="submission" date="2015-12" db="EMBL/GenBank/DDBJ databases">
        <title>Draft genome of the nematode, Onchocerca flexuosa.</title>
        <authorList>
            <person name="Mitreva M."/>
        </authorList>
    </citation>
    <scope>NUCLEOTIDE SEQUENCE [LARGE SCALE GENOMIC DNA]</scope>
    <source>
        <strain evidence="1">Red Deer</strain>
    </source>
</reference>
<evidence type="ECO:0000313" key="3">
    <source>
        <dbReference type="WBParaSite" id="OFLC_0000359801-mRNA-1"/>
    </source>
</evidence>